<sequence>MREMTSGSPALAAHQASRALAADPAGLHDLRRQAQAGDNKGLEASARAFEALLVGQMLKQMRSASLGGGLLDSSQSELYRDMRDQEYARALSEGPGLGIRDLLMRQLGRPHVTAADAPDPASLQMPQRNPWLRPLRAIPAAAEDGSSNNGASGKDPVQWRQSASAGAVDAPPIDPRDWPPATPEDFMRVLRPQAEAAAAKLGFDPNVLLAQSALETAWGRRMPRHADGRSSFNLFGIKAHGGWTGDRVSVGTLEYRNGVAQRERAQFRAYPSPAESFEDYVAFLHRNPRYRDALASPNSREFVHGLQRAGYATDPNYANKILSIHDRLNAMMAKGFTQDIASAAVTPNRGWAKNAGG</sequence>
<dbReference type="NCBIfam" id="TIGR02541">
    <property type="entry name" value="flagell_FlgJ"/>
    <property type="match status" value="1"/>
</dbReference>
<reference evidence="14 15" key="1">
    <citation type="journal article" date="2023" name="Microorganisms">
        <title>Thiorhodovibrio frisius and Trv. litoralis spp. nov., Two Novel Members from a Clade of Fastidious Purple Sulfur Bacteria That Exhibit Unique Red-Shifted Light-Harvesting Capabilities.</title>
        <authorList>
            <person name="Methner A."/>
            <person name="Kuzyk S.B."/>
            <person name="Petersen J."/>
            <person name="Bauer S."/>
            <person name="Brinkmann H."/>
            <person name="Sichau K."/>
            <person name="Wanner G."/>
            <person name="Wolf J."/>
            <person name="Neumann-Schaal M."/>
            <person name="Henke P."/>
            <person name="Tank M."/>
            <person name="Sproer C."/>
            <person name="Bunk B."/>
            <person name="Overmann J."/>
        </authorList>
    </citation>
    <scope>NUCLEOTIDE SEQUENCE [LARGE SCALE GENOMIC DNA]</scope>
    <source>
        <strain evidence="14 15">DSM 6702</strain>
    </source>
</reference>
<evidence type="ECO:0000256" key="1">
    <source>
        <dbReference type="ARBA" id="ARBA00002954"/>
    </source>
</evidence>
<feature type="region of interest" description="Disordered" evidence="12">
    <location>
        <begin position="142"/>
        <end position="184"/>
    </location>
</feature>
<evidence type="ECO:0000256" key="12">
    <source>
        <dbReference type="SAM" id="MobiDB-lite"/>
    </source>
</evidence>
<evidence type="ECO:0000256" key="7">
    <source>
        <dbReference type="ARBA" id="ARBA00022795"/>
    </source>
</evidence>
<dbReference type="GO" id="GO:0016798">
    <property type="term" value="F:hydrolase activity, acting on glycosyl bonds"/>
    <property type="evidence" value="ECO:0007669"/>
    <property type="project" value="UniProtKB-KW"/>
</dbReference>
<dbReference type="InterPro" id="IPR051056">
    <property type="entry name" value="Glycosyl_Hydrolase_73"/>
</dbReference>
<evidence type="ECO:0000256" key="2">
    <source>
        <dbReference type="ARBA" id="ARBA00004418"/>
    </source>
</evidence>
<keyword evidence="7" id="KW-1005">Bacterial flagellum biogenesis</keyword>
<dbReference type="PRINTS" id="PR01002">
    <property type="entry name" value="FLGFLGJ"/>
</dbReference>
<organism evidence="14 15">
    <name type="scientific">Thiorhodovibrio winogradskyi</name>
    <dbReference type="NCBI Taxonomy" id="77007"/>
    <lineage>
        <taxon>Bacteria</taxon>
        <taxon>Pseudomonadati</taxon>
        <taxon>Pseudomonadota</taxon>
        <taxon>Gammaproteobacteria</taxon>
        <taxon>Chromatiales</taxon>
        <taxon>Chromatiaceae</taxon>
        <taxon>Thiorhodovibrio</taxon>
    </lineage>
</organism>
<name>A0ABZ0SGF9_9GAMM</name>
<keyword evidence="10" id="KW-0961">Cell wall biogenesis/degradation</keyword>
<keyword evidence="6" id="KW-0574">Periplasm</keyword>
<dbReference type="InterPro" id="IPR002901">
    <property type="entry name" value="MGlyc_endo_b_GlcNAc-like_dom"/>
</dbReference>
<comment type="function">
    <text evidence="1">Flagellum-specific muramidase which hydrolyzes the peptidoglycan layer to assemble the rod structure in the periplasmic space.</text>
</comment>
<dbReference type="PANTHER" id="PTHR33308:SF9">
    <property type="entry name" value="PEPTIDOGLYCAN HYDROLASE FLGJ"/>
    <property type="match status" value="1"/>
</dbReference>
<evidence type="ECO:0000256" key="10">
    <source>
        <dbReference type="ARBA" id="ARBA00023316"/>
    </source>
</evidence>
<comment type="subcellular location">
    <subcellularLocation>
        <location evidence="2">Periplasm</location>
    </subcellularLocation>
</comment>
<evidence type="ECO:0000256" key="5">
    <source>
        <dbReference type="ARBA" id="ARBA00013433"/>
    </source>
</evidence>
<dbReference type="InterPro" id="IPR019301">
    <property type="entry name" value="Flagellar_prot_FlgJ_N"/>
</dbReference>
<keyword evidence="8 14" id="KW-0378">Hydrolase</keyword>
<comment type="similarity">
    <text evidence="4">In the C-terminal section; belongs to the glycosyl hydrolase 73 family.</text>
</comment>
<evidence type="ECO:0000313" key="14">
    <source>
        <dbReference type="EMBL" id="WPL19758.1"/>
    </source>
</evidence>
<evidence type="ECO:0000313" key="15">
    <source>
        <dbReference type="Proteomes" id="UP001432180"/>
    </source>
</evidence>
<gene>
    <name evidence="14" type="primary">flgJ</name>
    <name evidence="14" type="ORF">Thiowin_04902</name>
</gene>
<dbReference type="Pfam" id="PF10135">
    <property type="entry name" value="Rod-binding"/>
    <property type="match status" value="1"/>
</dbReference>
<evidence type="ECO:0000259" key="13">
    <source>
        <dbReference type="SMART" id="SM00047"/>
    </source>
</evidence>
<dbReference type="Gene3D" id="2.10.70.40">
    <property type="entry name" value="peptidoglycan hydrolase"/>
    <property type="match status" value="1"/>
</dbReference>
<accession>A0ABZ0SGF9</accession>
<dbReference type="Pfam" id="PF01832">
    <property type="entry name" value="Glucosaminidase"/>
    <property type="match status" value="1"/>
</dbReference>
<evidence type="ECO:0000256" key="11">
    <source>
        <dbReference type="ARBA" id="ARBA00030835"/>
    </source>
</evidence>
<proteinExistence type="inferred from homology"/>
<keyword evidence="9 14" id="KW-0326">Glycosidase</keyword>
<dbReference type="RefSeq" id="WP_328985511.1">
    <property type="nucleotide sequence ID" value="NZ_CP121472.1"/>
</dbReference>
<evidence type="ECO:0000256" key="4">
    <source>
        <dbReference type="ARBA" id="ARBA00007974"/>
    </source>
</evidence>
<dbReference type="Proteomes" id="UP001432180">
    <property type="component" value="Chromosome"/>
</dbReference>
<keyword evidence="15" id="KW-1185">Reference proteome</keyword>
<dbReference type="EMBL" id="CP121472">
    <property type="protein sequence ID" value="WPL19758.1"/>
    <property type="molecule type" value="Genomic_DNA"/>
</dbReference>
<dbReference type="InterPro" id="IPR013377">
    <property type="entry name" value="FlgJ"/>
</dbReference>
<evidence type="ECO:0000256" key="6">
    <source>
        <dbReference type="ARBA" id="ARBA00022764"/>
    </source>
</evidence>
<evidence type="ECO:0000256" key="3">
    <source>
        <dbReference type="ARBA" id="ARBA00006880"/>
    </source>
</evidence>
<evidence type="ECO:0000256" key="8">
    <source>
        <dbReference type="ARBA" id="ARBA00022801"/>
    </source>
</evidence>
<feature type="domain" description="Mannosyl-glycoprotein endo-beta-N-acetylglucosamidase-like" evidence="13">
    <location>
        <begin position="177"/>
        <end position="337"/>
    </location>
</feature>
<dbReference type="SMART" id="SM00047">
    <property type="entry name" value="LYZ2"/>
    <property type="match status" value="1"/>
</dbReference>
<dbReference type="PANTHER" id="PTHR33308">
    <property type="entry name" value="PEPTIDOGLYCAN HYDROLASE FLGJ"/>
    <property type="match status" value="1"/>
</dbReference>
<comment type="similarity">
    <text evidence="3">In the N-terminal section; belongs to the FlgJ family.</text>
</comment>
<evidence type="ECO:0000256" key="9">
    <source>
        <dbReference type="ARBA" id="ARBA00023295"/>
    </source>
</evidence>
<protein>
    <recommendedName>
        <fullName evidence="5">Peptidoglycan hydrolase FlgJ</fullName>
    </recommendedName>
    <alternativeName>
        <fullName evidence="11">Muramidase FlgJ</fullName>
    </alternativeName>
</protein>
<dbReference type="Gene3D" id="1.10.530.10">
    <property type="match status" value="1"/>
</dbReference>